<name>A0ABP0ZL67_9ASCO</name>
<dbReference type="Proteomes" id="UP001497383">
    <property type="component" value="Chromosome 3"/>
</dbReference>
<evidence type="ECO:0000259" key="3">
    <source>
        <dbReference type="Pfam" id="PF22725"/>
    </source>
</evidence>
<dbReference type="Pfam" id="PF22725">
    <property type="entry name" value="GFO_IDH_MocA_C3"/>
    <property type="match status" value="1"/>
</dbReference>
<feature type="domain" description="Gfo/Idh/MocA-like oxidoreductase N-terminal" evidence="2">
    <location>
        <begin position="33"/>
        <end position="152"/>
    </location>
</feature>
<comment type="similarity">
    <text evidence="1">Belongs to the Gfo/Idh/MocA family.</text>
</comment>
<dbReference type="PANTHER" id="PTHR43377:SF1">
    <property type="entry name" value="BILIVERDIN REDUCTASE A"/>
    <property type="match status" value="1"/>
</dbReference>
<accession>A0ABP0ZL67</accession>
<dbReference type="GeneID" id="92207542"/>
<sequence length="483" mass="54059">MEPNFQHVDSHSSNKYAINQHHHHHQQSTEKISFIVIGAGLIGPRHAEHIVSHHHDCTLMAIVDHSAKGPSVASKFGVPLYSNLDEFFQNAPKLPQAAIIATPNHTHLAIGMQLINRGINILIEKPLASTATDCQTLIQFAKYKQVKMLVGHHRRFNPYIITTKQNLAKIGKIVALQGCWTLCKPPSYFLEKPWRSLVEQNGGTLLINLIHDLDLLQFLIGPIVKIYAELLEKQRTDRWGFPGITQDEDLVDEGAVLTLKFANGCCGTFVCSDNVSSPFSFEHGTGENPTIPFMDDIQGTLRVFGSNGTISVPDMKLYHQGLTEPGTNSGEDQMRVDGSVGDGNSMNGNSEENRSWLKPIHCQQLTMNQKPPRHVHQSMLLTPSSSPDFKHDSPIHYTHSAEVKHQDLHKIKPFDLQLEHFVNLLTNHETHVKCSGEDALRALLCIEAVQESIRTGMPQYVQDLDSIDPDFNLLNEYLTQETI</sequence>
<proteinExistence type="inferred from homology"/>
<organism evidence="4 5">
    <name type="scientific">Lodderomyces beijingensis</name>
    <dbReference type="NCBI Taxonomy" id="1775926"/>
    <lineage>
        <taxon>Eukaryota</taxon>
        <taxon>Fungi</taxon>
        <taxon>Dikarya</taxon>
        <taxon>Ascomycota</taxon>
        <taxon>Saccharomycotina</taxon>
        <taxon>Pichiomycetes</taxon>
        <taxon>Debaryomycetaceae</taxon>
        <taxon>Candida/Lodderomyces clade</taxon>
        <taxon>Lodderomyces</taxon>
    </lineage>
</organism>
<evidence type="ECO:0000256" key="1">
    <source>
        <dbReference type="ARBA" id="ARBA00010928"/>
    </source>
</evidence>
<evidence type="ECO:0000313" key="5">
    <source>
        <dbReference type="Proteomes" id="UP001497383"/>
    </source>
</evidence>
<protein>
    <recommendedName>
        <fullName evidence="6">Gfo/Idh/MocA-like oxidoreductase N-terminal domain-containing protein</fullName>
    </recommendedName>
</protein>
<dbReference type="InterPro" id="IPR055170">
    <property type="entry name" value="GFO_IDH_MocA-like_dom"/>
</dbReference>
<dbReference type="EMBL" id="OZ022407">
    <property type="protein sequence ID" value="CAK9437968.1"/>
    <property type="molecule type" value="Genomic_DNA"/>
</dbReference>
<evidence type="ECO:0008006" key="6">
    <source>
        <dbReference type="Google" id="ProtNLM"/>
    </source>
</evidence>
<dbReference type="PANTHER" id="PTHR43377">
    <property type="entry name" value="BILIVERDIN REDUCTASE A"/>
    <property type="match status" value="1"/>
</dbReference>
<dbReference type="InterPro" id="IPR051450">
    <property type="entry name" value="Gfo/Idh/MocA_Oxidoreductases"/>
</dbReference>
<feature type="domain" description="GFO/IDH/MocA-like oxidoreductase" evidence="3">
    <location>
        <begin position="169"/>
        <end position="310"/>
    </location>
</feature>
<keyword evidence="5" id="KW-1185">Reference proteome</keyword>
<reference evidence="4 5" key="1">
    <citation type="submission" date="2024-03" db="EMBL/GenBank/DDBJ databases">
        <authorList>
            <person name="Brejova B."/>
        </authorList>
    </citation>
    <scope>NUCLEOTIDE SEQUENCE [LARGE SCALE GENOMIC DNA]</scope>
    <source>
        <strain evidence="4 5">CBS 14171</strain>
    </source>
</reference>
<dbReference type="InterPro" id="IPR036291">
    <property type="entry name" value="NAD(P)-bd_dom_sf"/>
</dbReference>
<dbReference type="Gene3D" id="3.30.360.10">
    <property type="entry name" value="Dihydrodipicolinate Reductase, domain 2"/>
    <property type="match status" value="2"/>
</dbReference>
<gene>
    <name evidence="4" type="ORF">LODBEIA_P23460</name>
</gene>
<dbReference type="SUPFAM" id="SSF51735">
    <property type="entry name" value="NAD(P)-binding Rossmann-fold domains"/>
    <property type="match status" value="1"/>
</dbReference>
<evidence type="ECO:0000313" key="4">
    <source>
        <dbReference type="EMBL" id="CAK9437968.1"/>
    </source>
</evidence>
<evidence type="ECO:0000259" key="2">
    <source>
        <dbReference type="Pfam" id="PF01408"/>
    </source>
</evidence>
<dbReference type="SUPFAM" id="SSF55347">
    <property type="entry name" value="Glyceraldehyde-3-phosphate dehydrogenase-like, C-terminal domain"/>
    <property type="match status" value="1"/>
</dbReference>
<dbReference type="Gene3D" id="3.40.50.720">
    <property type="entry name" value="NAD(P)-binding Rossmann-like Domain"/>
    <property type="match status" value="2"/>
</dbReference>
<dbReference type="RefSeq" id="XP_066829284.1">
    <property type="nucleotide sequence ID" value="XM_066972335.1"/>
</dbReference>
<dbReference type="Pfam" id="PF01408">
    <property type="entry name" value="GFO_IDH_MocA"/>
    <property type="match status" value="1"/>
</dbReference>
<dbReference type="InterPro" id="IPR000683">
    <property type="entry name" value="Gfo/Idh/MocA-like_OxRdtase_N"/>
</dbReference>